<organism evidence="2 3">
    <name type="scientific">Mya arenaria</name>
    <name type="common">Soft-shell clam</name>
    <dbReference type="NCBI Taxonomy" id="6604"/>
    <lineage>
        <taxon>Eukaryota</taxon>
        <taxon>Metazoa</taxon>
        <taxon>Spiralia</taxon>
        <taxon>Lophotrochozoa</taxon>
        <taxon>Mollusca</taxon>
        <taxon>Bivalvia</taxon>
        <taxon>Autobranchia</taxon>
        <taxon>Heteroconchia</taxon>
        <taxon>Euheterodonta</taxon>
        <taxon>Imparidentia</taxon>
        <taxon>Neoheterodontei</taxon>
        <taxon>Myida</taxon>
        <taxon>Myoidea</taxon>
        <taxon>Myidae</taxon>
        <taxon>Mya</taxon>
    </lineage>
</organism>
<reference evidence="2" key="1">
    <citation type="submission" date="2022-11" db="EMBL/GenBank/DDBJ databases">
        <title>Centuries of genome instability and evolution in soft-shell clam transmissible cancer (bioRxiv).</title>
        <authorList>
            <person name="Hart S.F.M."/>
            <person name="Yonemitsu M.A."/>
            <person name="Giersch R.M."/>
            <person name="Beal B.F."/>
            <person name="Arriagada G."/>
            <person name="Davis B.W."/>
            <person name="Ostrander E.A."/>
            <person name="Goff S.P."/>
            <person name="Metzger M.J."/>
        </authorList>
    </citation>
    <scope>NUCLEOTIDE SEQUENCE</scope>
    <source>
        <strain evidence="2">MELC-2E11</strain>
        <tissue evidence="2">Siphon/mantle</tissue>
    </source>
</reference>
<feature type="region of interest" description="Disordered" evidence="1">
    <location>
        <begin position="59"/>
        <end position="83"/>
    </location>
</feature>
<protein>
    <submittedName>
        <fullName evidence="2">Uncharacterized protein</fullName>
    </submittedName>
</protein>
<sequence length="83" mass="9113">MPKTSIHSRCKHTDGPAHSAVHDYKHFSYYKISVYCDMEISCLSQFKITTSSTVPGAGWKSHAGATMTPGTGPDTDNTYENKT</sequence>
<accession>A0ABY7DH34</accession>
<feature type="non-terminal residue" evidence="2">
    <location>
        <position position="1"/>
    </location>
</feature>
<dbReference type="Proteomes" id="UP001164746">
    <property type="component" value="Chromosome 2"/>
</dbReference>
<name>A0ABY7DH34_MYAAR</name>
<keyword evidence="3" id="KW-1185">Reference proteome</keyword>
<evidence type="ECO:0000313" key="2">
    <source>
        <dbReference type="EMBL" id="WAQ96967.1"/>
    </source>
</evidence>
<gene>
    <name evidence="2" type="ORF">MAR_029657</name>
</gene>
<dbReference type="EMBL" id="CP111013">
    <property type="protein sequence ID" value="WAQ96967.1"/>
    <property type="molecule type" value="Genomic_DNA"/>
</dbReference>
<proteinExistence type="predicted"/>
<feature type="compositionally biased region" description="Polar residues" evidence="1">
    <location>
        <begin position="74"/>
        <end position="83"/>
    </location>
</feature>
<evidence type="ECO:0000256" key="1">
    <source>
        <dbReference type="SAM" id="MobiDB-lite"/>
    </source>
</evidence>
<evidence type="ECO:0000313" key="3">
    <source>
        <dbReference type="Proteomes" id="UP001164746"/>
    </source>
</evidence>